<dbReference type="InterPro" id="IPR011991">
    <property type="entry name" value="ArsR-like_HTH"/>
</dbReference>
<evidence type="ECO:0000259" key="1">
    <source>
        <dbReference type="PROSITE" id="PS50987"/>
    </source>
</evidence>
<evidence type="ECO:0000313" key="2">
    <source>
        <dbReference type="EMBL" id="AMG39418.1"/>
    </source>
</evidence>
<dbReference type="PANTHER" id="PTHR39168">
    <property type="entry name" value="TRANSCRIPTIONAL REGULATOR-RELATED"/>
    <property type="match status" value="1"/>
</dbReference>
<dbReference type="GO" id="GO:0097063">
    <property type="term" value="F:cadmium ion sensor activity"/>
    <property type="evidence" value="ECO:0007669"/>
    <property type="project" value="TreeGrafter"/>
</dbReference>
<proteinExistence type="predicted"/>
<dbReference type="GO" id="GO:0003700">
    <property type="term" value="F:DNA-binding transcription factor activity"/>
    <property type="evidence" value="ECO:0007669"/>
    <property type="project" value="InterPro"/>
</dbReference>
<dbReference type="SMART" id="SM00418">
    <property type="entry name" value="HTH_ARSR"/>
    <property type="match status" value="1"/>
</dbReference>
<evidence type="ECO:0000313" key="3">
    <source>
        <dbReference type="Proteomes" id="UP000060602"/>
    </source>
</evidence>
<dbReference type="RefSeq" id="WP_061073817.1">
    <property type="nucleotide sequence ID" value="NZ_CP014060.2"/>
</dbReference>
<name>A0A0X8P3W9_ALCXX</name>
<dbReference type="Proteomes" id="UP000060602">
    <property type="component" value="Chromosome"/>
</dbReference>
<organism evidence="2 3">
    <name type="scientific">Alcaligenes xylosoxydans xylosoxydans</name>
    <name type="common">Achromobacter xylosoxidans</name>
    <dbReference type="NCBI Taxonomy" id="85698"/>
    <lineage>
        <taxon>Bacteria</taxon>
        <taxon>Pseudomonadati</taxon>
        <taxon>Pseudomonadota</taxon>
        <taxon>Betaproteobacteria</taxon>
        <taxon>Burkholderiales</taxon>
        <taxon>Alcaligenaceae</taxon>
        <taxon>Achromobacter</taxon>
    </lineage>
</organism>
<dbReference type="SUPFAM" id="SSF46785">
    <property type="entry name" value="Winged helix' DNA-binding domain"/>
    <property type="match status" value="1"/>
</dbReference>
<dbReference type="AlphaFoldDB" id="A0A0X8P3W9"/>
<dbReference type="PROSITE" id="PS50987">
    <property type="entry name" value="HTH_ARSR_2"/>
    <property type="match status" value="1"/>
</dbReference>
<dbReference type="PRINTS" id="PR00778">
    <property type="entry name" value="HTHARSR"/>
</dbReference>
<accession>A0A0X8P3W9</accession>
<dbReference type="EMBL" id="CP014060">
    <property type="protein sequence ID" value="AMG39418.1"/>
    <property type="molecule type" value="Genomic_DNA"/>
</dbReference>
<protein>
    <submittedName>
        <fullName evidence="2">Transcriptional regulator</fullName>
    </submittedName>
</protein>
<gene>
    <name evidence="2" type="ORF">AL504_27480</name>
</gene>
<dbReference type="InterPro" id="IPR052543">
    <property type="entry name" value="HTH_Metal-responsive_Reg"/>
</dbReference>
<dbReference type="GO" id="GO:0003677">
    <property type="term" value="F:DNA binding"/>
    <property type="evidence" value="ECO:0007669"/>
    <property type="project" value="TreeGrafter"/>
</dbReference>
<dbReference type="GO" id="GO:0032791">
    <property type="term" value="F:lead ion binding"/>
    <property type="evidence" value="ECO:0007669"/>
    <property type="project" value="TreeGrafter"/>
</dbReference>
<dbReference type="Pfam" id="PF01022">
    <property type="entry name" value="HTH_5"/>
    <property type="match status" value="1"/>
</dbReference>
<dbReference type="CDD" id="cd00090">
    <property type="entry name" value="HTH_ARSR"/>
    <property type="match status" value="1"/>
</dbReference>
<dbReference type="GO" id="GO:0010288">
    <property type="term" value="P:response to lead ion"/>
    <property type="evidence" value="ECO:0007669"/>
    <property type="project" value="TreeGrafter"/>
</dbReference>
<dbReference type="Gene3D" id="1.10.10.10">
    <property type="entry name" value="Winged helix-like DNA-binding domain superfamily/Winged helix DNA-binding domain"/>
    <property type="match status" value="1"/>
</dbReference>
<dbReference type="NCBIfam" id="NF033788">
    <property type="entry name" value="HTH_metalloreg"/>
    <property type="match status" value="1"/>
</dbReference>
<reference evidence="3" key="1">
    <citation type="submission" date="2015-12" db="EMBL/GenBank/DDBJ databases">
        <title>FDA dAtabase for Regulatory Grade micrObial Sequences (FDA-ARGOS): Supporting development and validation of Infectious Disease Dx tests.</title>
        <authorList>
            <person name="Case J."/>
            <person name="Tallon L."/>
            <person name="Sadzewicz L."/>
            <person name="Sengamalay N."/>
            <person name="Ott S."/>
            <person name="Godinez A."/>
            <person name="Nagaraj S."/>
            <person name="Nadendla S."/>
            <person name="Sichtig H."/>
        </authorList>
    </citation>
    <scope>NUCLEOTIDE SEQUENCE [LARGE SCALE GENOMIC DNA]</scope>
    <source>
        <strain evidence="3">FDAARGOS_147</strain>
    </source>
</reference>
<feature type="domain" description="HTH arsR-type" evidence="1">
    <location>
        <begin position="2"/>
        <end position="97"/>
    </location>
</feature>
<sequence length="246" mass="26550">MESEFADINLSAVAGAIADPARARMLCVLLDGRARTATELAAAAEIGASTASSHFQRLREQGLVEQAAQGKHRYYRLANAEVARALEALLVVAGAERTPFKPNTPSALREARTCYDHMAGTLAVRIHDAMLARQWLAADGRDYALTPLGEASLAQVGVDVARARQRRRRFACPCLDWSERRSHLGGALGAALLEALLARGWVDRDLDSRALSVTRKGARQFPAFFGMPDEASGDSADWRRSGGHAA</sequence>
<dbReference type="GO" id="GO:0046686">
    <property type="term" value="P:response to cadmium ion"/>
    <property type="evidence" value="ECO:0007669"/>
    <property type="project" value="TreeGrafter"/>
</dbReference>
<dbReference type="InterPro" id="IPR036390">
    <property type="entry name" value="WH_DNA-bd_sf"/>
</dbReference>
<dbReference type="PANTHER" id="PTHR39168:SF1">
    <property type="entry name" value="TRANSCRIPTIONAL REGULATORY PROTEIN"/>
    <property type="match status" value="1"/>
</dbReference>
<dbReference type="InterPro" id="IPR001845">
    <property type="entry name" value="HTH_ArsR_DNA-bd_dom"/>
</dbReference>
<dbReference type="InterPro" id="IPR036388">
    <property type="entry name" value="WH-like_DNA-bd_sf"/>
</dbReference>